<sequence>MSRGRLTSVVAERIRDMIVGGDLPAGERIGERALMERLGITRTPLREAFKVLAAEGLVEIVPNRGALVTQLSLADVDAAIEVLVGLETIAAPLACERALEDEITAIADLHRRMVEAHGTGDLMGYFHLNQAIHQGIVDAAHNAALSRVYRSESARIRRYRYTGNLDGVRWARALHEHAQILDAFQQRAGALLREILRAHHLAGWRVTRAMLADAAPHEGRRPARRRSRTKENPAQGGAPSVPSNRQ</sequence>
<reference evidence="6 7" key="1">
    <citation type="submission" date="2015-08" db="EMBL/GenBank/DDBJ databases">
        <authorList>
            <person name="Varghese N."/>
        </authorList>
    </citation>
    <scope>NUCLEOTIDE SEQUENCE [LARGE SCALE GENOMIC DNA]</scope>
    <source>
        <strain evidence="6 7">DSM 18167</strain>
    </source>
</reference>
<feature type="region of interest" description="Disordered" evidence="4">
    <location>
        <begin position="213"/>
        <end position="246"/>
    </location>
</feature>
<dbReference type="InterPro" id="IPR000524">
    <property type="entry name" value="Tscrpt_reg_HTH_GntR"/>
</dbReference>
<keyword evidence="2 6" id="KW-0238">DNA-binding</keyword>
<dbReference type="Pfam" id="PF07729">
    <property type="entry name" value="FCD"/>
    <property type="match status" value="1"/>
</dbReference>
<dbReference type="GO" id="GO:0003677">
    <property type="term" value="F:DNA binding"/>
    <property type="evidence" value="ECO:0007669"/>
    <property type="project" value="UniProtKB-KW"/>
</dbReference>
<keyword evidence="7" id="KW-1185">Reference proteome</keyword>
<dbReference type="InterPro" id="IPR036390">
    <property type="entry name" value="WH_DNA-bd_sf"/>
</dbReference>
<dbReference type="PANTHER" id="PTHR43537:SF50">
    <property type="entry name" value="TRANSCRIPTIONAL REGULATORY PROTEIN"/>
    <property type="match status" value="1"/>
</dbReference>
<dbReference type="CDD" id="cd07377">
    <property type="entry name" value="WHTH_GntR"/>
    <property type="match status" value="1"/>
</dbReference>
<evidence type="ECO:0000259" key="5">
    <source>
        <dbReference type="PROSITE" id="PS50949"/>
    </source>
</evidence>
<evidence type="ECO:0000313" key="6">
    <source>
        <dbReference type="EMBL" id="CUA89708.1"/>
    </source>
</evidence>
<dbReference type="PANTHER" id="PTHR43537">
    <property type="entry name" value="TRANSCRIPTIONAL REGULATOR, GNTR FAMILY"/>
    <property type="match status" value="1"/>
</dbReference>
<gene>
    <name evidence="6" type="ORF">Ga0061061_109111</name>
</gene>
<dbReference type="Gene3D" id="1.10.10.10">
    <property type="entry name" value="Winged helix-like DNA-binding domain superfamily/Winged helix DNA-binding domain"/>
    <property type="match status" value="1"/>
</dbReference>
<evidence type="ECO:0000256" key="3">
    <source>
        <dbReference type="ARBA" id="ARBA00023163"/>
    </source>
</evidence>
<evidence type="ECO:0000256" key="1">
    <source>
        <dbReference type="ARBA" id="ARBA00023015"/>
    </source>
</evidence>
<dbReference type="SMART" id="SM00345">
    <property type="entry name" value="HTH_GNTR"/>
    <property type="match status" value="1"/>
</dbReference>
<dbReference type="Pfam" id="PF00392">
    <property type="entry name" value="GntR"/>
    <property type="match status" value="1"/>
</dbReference>
<proteinExistence type="predicted"/>
<protein>
    <submittedName>
        <fullName evidence="6">DNA-binding transcriptional regulator, GntR family</fullName>
    </submittedName>
</protein>
<comment type="caution">
    <text evidence="6">The sequence shown here is derived from an EMBL/GenBank/DDBJ whole genome shotgun (WGS) entry which is preliminary data.</text>
</comment>
<feature type="domain" description="HTH gntR-type" evidence="5">
    <location>
        <begin position="4"/>
        <end position="71"/>
    </location>
</feature>
<keyword evidence="3" id="KW-0804">Transcription</keyword>
<keyword evidence="1" id="KW-0805">Transcription regulation</keyword>
<organism evidence="6 7">
    <name type="scientific">Chelatococcus sambhunathii</name>
    <dbReference type="NCBI Taxonomy" id="363953"/>
    <lineage>
        <taxon>Bacteria</taxon>
        <taxon>Pseudomonadati</taxon>
        <taxon>Pseudomonadota</taxon>
        <taxon>Alphaproteobacteria</taxon>
        <taxon>Hyphomicrobiales</taxon>
        <taxon>Chelatococcaceae</taxon>
        <taxon>Chelatococcus</taxon>
    </lineage>
</organism>
<dbReference type="SUPFAM" id="SSF48008">
    <property type="entry name" value="GntR ligand-binding domain-like"/>
    <property type="match status" value="1"/>
</dbReference>
<dbReference type="PRINTS" id="PR00035">
    <property type="entry name" value="HTHGNTR"/>
</dbReference>
<dbReference type="Gene3D" id="1.20.120.530">
    <property type="entry name" value="GntR ligand-binding domain-like"/>
    <property type="match status" value="1"/>
</dbReference>
<dbReference type="InterPro" id="IPR011711">
    <property type="entry name" value="GntR_C"/>
</dbReference>
<dbReference type="InterPro" id="IPR008920">
    <property type="entry name" value="TF_FadR/GntR_C"/>
</dbReference>
<evidence type="ECO:0000256" key="2">
    <source>
        <dbReference type="ARBA" id="ARBA00023125"/>
    </source>
</evidence>
<dbReference type="PROSITE" id="PS50949">
    <property type="entry name" value="HTH_GNTR"/>
    <property type="match status" value="1"/>
</dbReference>
<dbReference type="Proteomes" id="UP000182178">
    <property type="component" value="Unassembled WGS sequence"/>
</dbReference>
<dbReference type="SUPFAM" id="SSF46785">
    <property type="entry name" value="Winged helix' DNA-binding domain"/>
    <property type="match status" value="1"/>
</dbReference>
<name>A0ABM9U7Q0_9HYPH</name>
<evidence type="ECO:0000256" key="4">
    <source>
        <dbReference type="SAM" id="MobiDB-lite"/>
    </source>
</evidence>
<evidence type="ECO:0000313" key="7">
    <source>
        <dbReference type="Proteomes" id="UP000182178"/>
    </source>
</evidence>
<dbReference type="SMART" id="SM00895">
    <property type="entry name" value="FCD"/>
    <property type="match status" value="1"/>
</dbReference>
<dbReference type="InterPro" id="IPR036388">
    <property type="entry name" value="WH-like_DNA-bd_sf"/>
</dbReference>
<dbReference type="EMBL" id="CYHC01000009">
    <property type="protein sequence ID" value="CUA89708.1"/>
    <property type="molecule type" value="Genomic_DNA"/>
</dbReference>
<accession>A0ABM9U7Q0</accession>